<proteinExistence type="predicted"/>
<dbReference type="EMBL" id="JANAKD010000221">
    <property type="protein sequence ID" value="KAJ3496106.1"/>
    <property type="molecule type" value="Genomic_DNA"/>
</dbReference>
<evidence type="ECO:0000313" key="1">
    <source>
        <dbReference type="EMBL" id="KAJ3496106.1"/>
    </source>
</evidence>
<gene>
    <name evidence="1" type="ORF">NLG97_g2910</name>
</gene>
<accession>A0ACC1R1D1</accession>
<reference evidence="1" key="1">
    <citation type="submission" date="2022-07" db="EMBL/GenBank/DDBJ databases">
        <title>Genome Sequence of Lecanicillium saksenae.</title>
        <authorList>
            <person name="Buettner E."/>
        </authorList>
    </citation>
    <scope>NUCLEOTIDE SEQUENCE</scope>
    <source>
        <strain evidence="1">VT-O1</strain>
    </source>
</reference>
<protein>
    <submittedName>
        <fullName evidence="1">Uncharacterized protein</fullName>
    </submittedName>
</protein>
<comment type="caution">
    <text evidence="1">The sequence shown here is derived from an EMBL/GenBank/DDBJ whole genome shotgun (WGS) entry which is preliminary data.</text>
</comment>
<organism evidence="1 2">
    <name type="scientific">Lecanicillium saksenae</name>
    <dbReference type="NCBI Taxonomy" id="468837"/>
    <lineage>
        <taxon>Eukaryota</taxon>
        <taxon>Fungi</taxon>
        <taxon>Dikarya</taxon>
        <taxon>Ascomycota</taxon>
        <taxon>Pezizomycotina</taxon>
        <taxon>Sordariomycetes</taxon>
        <taxon>Hypocreomycetidae</taxon>
        <taxon>Hypocreales</taxon>
        <taxon>Cordycipitaceae</taxon>
        <taxon>Lecanicillium</taxon>
    </lineage>
</organism>
<sequence length="243" mass="26308">MTADLSTCIAAIAPVTGIIVGPLTCHQCQPHRWDDEGRWVIYEYAEARPVTMRWAYGGDLIGGDIKAGDVNCRDKNRLTSETDDRCAALMRYSDGGNEKLFMLNPSLGGDCSKIKYNTPYCTDGFLEPLRAHDGFCGPPHKNATCIGVDLGPCCNSETWTCGKTLHDCARGVCYEGACWGHKRFTTDGTCGSQNQDRKCAGKWGDCCSIDGKCGTGPDFCGIEKCQSGNCEGQGQSDQQDSLL</sequence>
<evidence type="ECO:0000313" key="2">
    <source>
        <dbReference type="Proteomes" id="UP001148737"/>
    </source>
</evidence>
<dbReference type="Proteomes" id="UP001148737">
    <property type="component" value="Unassembled WGS sequence"/>
</dbReference>
<keyword evidence="2" id="KW-1185">Reference proteome</keyword>
<name>A0ACC1R1D1_9HYPO</name>